<dbReference type="PROSITE" id="PS50222">
    <property type="entry name" value="EF_HAND_2"/>
    <property type="match status" value="1"/>
</dbReference>
<dbReference type="InterPro" id="IPR036537">
    <property type="entry name" value="Adaptor_Cbl_N_dom_sf"/>
</dbReference>
<dbReference type="GO" id="GO:0007166">
    <property type="term" value="P:cell surface receptor signaling pathway"/>
    <property type="evidence" value="ECO:0007669"/>
    <property type="project" value="InterPro"/>
</dbReference>
<evidence type="ECO:0000313" key="3">
    <source>
        <dbReference type="EMBL" id="GMH90591.1"/>
    </source>
</evidence>
<dbReference type="InterPro" id="IPR002048">
    <property type="entry name" value="EF_hand_dom"/>
</dbReference>
<dbReference type="CDD" id="cd21037">
    <property type="entry name" value="MLKL_NTD"/>
    <property type="match status" value="1"/>
</dbReference>
<dbReference type="Gene3D" id="3.40.50.300">
    <property type="entry name" value="P-loop containing nucleotide triphosphate hydrolases"/>
    <property type="match status" value="1"/>
</dbReference>
<dbReference type="InterPro" id="IPR027417">
    <property type="entry name" value="P-loop_NTPase"/>
</dbReference>
<sequence>MNFWRNRKNQVAPTSDIDLQQKIEEKFESLSAELSSMKLSIEKLTAEQSEAIMIITGNAKSMNELALVVKESASSSRAVVPTLPSLTSNNVRLHTDSLDDGRSRLMSYEREEVFFDAADSLPSAREADDAKQTQKIRDMLYSQFTASNALFVCEQLNEVAGEVPIVGSVIALLTTIFEKIEVAETNKDLCEGLGMRVFELSVSVRDLLEQSKDLGALAPSLLKLKHKLKEASEFVAQFSTRGWLNNWFKGSSDTAKFEAFDAALSHIVSDAQLAALGKIMIAQGKMSQKADSIGEDVKAVIAQLGGLAQLGKDTQNAKLVADKLGVSVEEVQSEACAEATERIEMESTGKLGKTLMSPTLIRHRGLRVFWQCRLANKTKVKSSEFAAALRAHMVDDLQLDPILADSLLEPHKVGKILKILDQDEDGFVTISELRKVFNIIRKKNKKDEDIVSALRSLVKRAETKKNVRTHMKVDTYKRGQKKKKEFIGRAAEIAILKKSLLSVDQNDFFHAVEVCGADGVGKTAFVNNVCDLVSIQNRFSAGITYISLENFGSEVQRCVSGVDGLAMAMLQSLNKDTLDTDEETFDAREYLYEHLAEATGEAGRRMLFIFDGIDPDSPDAIFTEMASIASMPFISTILLTTEPIQHPKLQISTRVLLDPLDLQEAVRLVHQVNPQLNRKQRKSVVIMGKGNPEALVTLANLPKAQMREVEKAKAKRKTIEEDFASSSQFSSVSPSRGDRESEKGLDYNNEASRFSIDSNSNSVGDNTSASEEELNILTLLRGASGDSSGPSTPADQVAPASVTDFANVKIAAAKLGFAVDLPPTTLRRARTDPSGKKKKSIRSRPGSVKEAAAQSPKSISSEPGSTFELEEATPAVDVVAGPPKVLRKRKHSRKMSDGGVVSNPGRRPSIFDIFQPENDLTQTVLYSLSPEQRALLQMVSIVPSSFNLDFVKYCWENRANVDPGLANSKECIFDSANEIFSTLFEKGFIDVAGYDCERFFVKKNWKRQTLRSLVLHPDVLNRVEENYTIYFLNLLTCLGEDYISAGEEHSWVKDEALIKFEDDRDNIVNVLKDGSESAKKAFESSKAIIKKSVKKNVLLAIKGTQPQSI</sequence>
<name>A0A9W7BHK5_9STRA</name>
<feature type="region of interest" description="Disordered" evidence="1">
    <location>
        <begin position="751"/>
        <end position="770"/>
    </location>
</feature>
<dbReference type="Gene3D" id="1.20.930.20">
    <property type="entry name" value="Adaptor protein Cbl, N-terminal domain"/>
    <property type="match status" value="1"/>
</dbReference>
<feature type="region of interest" description="Disordered" evidence="1">
    <location>
        <begin position="723"/>
        <end position="744"/>
    </location>
</feature>
<feature type="compositionally biased region" description="Polar residues" evidence="1">
    <location>
        <begin position="751"/>
        <end position="769"/>
    </location>
</feature>
<dbReference type="OrthoDB" id="193849at2759"/>
<proteinExistence type="predicted"/>
<dbReference type="GO" id="GO:0005509">
    <property type="term" value="F:calcium ion binding"/>
    <property type="evidence" value="ECO:0007669"/>
    <property type="project" value="InterPro"/>
</dbReference>
<gene>
    <name evidence="3" type="ORF">TrST_g4932</name>
</gene>
<comment type="caution">
    <text evidence="3">The sequence shown here is derived from an EMBL/GenBank/DDBJ whole genome shotgun (WGS) entry which is preliminary data.</text>
</comment>
<dbReference type="EMBL" id="BRXY01000374">
    <property type="protein sequence ID" value="GMH90591.1"/>
    <property type="molecule type" value="Genomic_DNA"/>
</dbReference>
<organism evidence="3 4">
    <name type="scientific">Triparma strigata</name>
    <dbReference type="NCBI Taxonomy" id="1606541"/>
    <lineage>
        <taxon>Eukaryota</taxon>
        <taxon>Sar</taxon>
        <taxon>Stramenopiles</taxon>
        <taxon>Ochrophyta</taxon>
        <taxon>Bolidophyceae</taxon>
        <taxon>Parmales</taxon>
        <taxon>Triparmaceae</taxon>
        <taxon>Triparma</taxon>
    </lineage>
</organism>
<evidence type="ECO:0000256" key="1">
    <source>
        <dbReference type="SAM" id="MobiDB-lite"/>
    </source>
</evidence>
<dbReference type="AlphaFoldDB" id="A0A9W7BHK5"/>
<dbReference type="InterPro" id="IPR059179">
    <property type="entry name" value="MLKL-like_MCAfunc"/>
</dbReference>
<reference evidence="4" key="1">
    <citation type="journal article" date="2023" name="Commun. Biol.">
        <title>Genome analysis of Parmales, the sister group of diatoms, reveals the evolutionary specialization of diatoms from phago-mixotrophs to photoautotrophs.</title>
        <authorList>
            <person name="Ban H."/>
            <person name="Sato S."/>
            <person name="Yoshikawa S."/>
            <person name="Yamada K."/>
            <person name="Nakamura Y."/>
            <person name="Ichinomiya M."/>
            <person name="Sato N."/>
            <person name="Blanc-Mathieu R."/>
            <person name="Endo H."/>
            <person name="Kuwata A."/>
            <person name="Ogata H."/>
        </authorList>
    </citation>
    <scope>NUCLEOTIDE SEQUENCE [LARGE SCALE GENOMIC DNA]</scope>
    <source>
        <strain evidence="4">NIES 3701</strain>
    </source>
</reference>
<dbReference type="PROSITE" id="PS00018">
    <property type="entry name" value="EF_HAND_1"/>
    <property type="match status" value="1"/>
</dbReference>
<feature type="compositionally biased region" description="Low complexity" evidence="1">
    <location>
        <begin position="725"/>
        <end position="735"/>
    </location>
</feature>
<dbReference type="Pfam" id="PF22215">
    <property type="entry name" value="MLKL_N"/>
    <property type="match status" value="1"/>
</dbReference>
<protein>
    <recommendedName>
        <fullName evidence="2">EF-hand domain-containing protein</fullName>
    </recommendedName>
</protein>
<feature type="region of interest" description="Disordered" evidence="1">
    <location>
        <begin position="825"/>
        <end position="901"/>
    </location>
</feature>
<feature type="domain" description="EF-hand" evidence="2">
    <location>
        <begin position="408"/>
        <end position="443"/>
    </location>
</feature>
<feature type="compositionally biased region" description="Polar residues" evidence="1">
    <location>
        <begin position="855"/>
        <end position="864"/>
    </location>
</feature>
<dbReference type="SUPFAM" id="SSF52540">
    <property type="entry name" value="P-loop containing nucleoside triphosphate hydrolases"/>
    <property type="match status" value="1"/>
</dbReference>
<dbReference type="InterPro" id="IPR054000">
    <property type="entry name" value="MLKL_N"/>
</dbReference>
<dbReference type="Proteomes" id="UP001165085">
    <property type="component" value="Unassembled WGS sequence"/>
</dbReference>
<keyword evidence="4" id="KW-1185">Reference proteome</keyword>
<accession>A0A9W7BHK5</accession>
<dbReference type="InterPro" id="IPR018247">
    <property type="entry name" value="EF_Hand_1_Ca_BS"/>
</dbReference>
<evidence type="ECO:0000259" key="2">
    <source>
        <dbReference type="PROSITE" id="PS50222"/>
    </source>
</evidence>
<evidence type="ECO:0000313" key="4">
    <source>
        <dbReference type="Proteomes" id="UP001165085"/>
    </source>
</evidence>